<feature type="coiled-coil region" evidence="1">
    <location>
        <begin position="95"/>
        <end position="122"/>
    </location>
</feature>
<feature type="compositionally biased region" description="Basic and acidic residues" evidence="2">
    <location>
        <begin position="1"/>
        <end position="14"/>
    </location>
</feature>
<accession>A0AAV1ZNA9</accession>
<sequence>MDNETKMDFSEKAETSSVSRNEISEEGITKTEISEHRNSSSDFSNMETVSFISTVAANGSSECVIVEDIGSELVIVKTDSTDTEKLGSLKSVLELTESKTKVKELRESIELQTEETEEMLEMISSSKKKLEFFLLHVEYFVKFLKELKNYSATHSKMGNTYLKNIYRKKLEEFASDLLDKIKKSIKDLEVDYEILKERERKIETFEKNFEFGRISDSCTAETCNETFEQLKETVDHLAKDMCLLKPKQLFEIEKVSYIETDIEMLHDLHRRFSSIECPNLNSSNLSH</sequence>
<reference evidence="3 4" key="1">
    <citation type="submission" date="2024-04" db="EMBL/GenBank/DDBJ databases">
        <authorList>
            <person name="Rising A."/>
            <person name="Reimegard J."/>
            <person name="Sonavane S."/>
            <person name="Akerstrom W."/>
            <person name="Nylinder S."/>
            <person name="Hedman E."/>
            <person name="Kallberg Y."/>
        </authorList>
    </citation>
    <scope>NUCLEOTIDE SEQUENCE [LARGE SCALE GENOMIC DNA]</scope>
</reference>
<feature type="compositionally biased region" description="Basic and acidic residues" evidence="2">
    <location>
        <begin position="27"/>
        <end position="39"/>
    </location>
</feature>
<keyword evidence="4" id="KW-1185">Reference proteome</keyword>
<evidence type="ECO:0000256" key="1">
    <source>
        <dbReference type="SAM" id="Coils"/>
    </source>
</evidence>
<proteinExistence type="predicted"/>
<protein>
    <submittedName>
        <fullName evidence="3">Uncharacterized protein</fullName>
    </submittedName>
</protein>
<dbReference type="EMBL" id="CAXIEN010000057">
    <property type="protein sequence ID" value="CAL1271823.1"/>
    <property type="molecule type" value="Genomic_DNA"/>
</dbReference>
<feature type="region of interest" description="Disordered" evidence="2">
    <location>
        <begin position="1"/>
        <end position="42"/>
    </location>
</feature>
<evidence type="ECO:0000256" key="2">
    <source>
        <dbReference type="SAM" id="MobiDB-lite"/>
    </source>
</evidence>
<organism evidence="3 4">
    <name type="scientific">Larinioides sclopetarius</name>
    <dbReference type="NCBI Taxonomy" id="280406"/>
    <lineage>
        <taxon>Eukaryota</taxon>
        <taxon>Metazoa</taxon>
        <taxon>Ecdysozoa</taxon>
        <taxon>Arthropoda</taxon>
        <taxon>Chelicerata</taxon>
        <taxon>Arachnida</taxon>
        <taxon>Araneae</taxon>
        <taxon>Araneomorphae</taxon>
        <taxon>Entelegynae</taxon>
        <taxon>Araneoidea</taxon>
        <taxon>Araneidae</taxon>
        <taxon>Larinioides</taxon>
    </lineage>
</organism>
<evidence type="ECO:0000313" key="3">
    <source>
        <dbReference type="EMBL" id="CAL1271823.1"/>
    </source>
</evidence>
<name>A0AAV1ZNA9_9ARAC</name>
<dbReference type="AlphaFoldDB" id="A0AAV1ZNA9"/>
<comment type="caution">
    <text evidence="3">The sequence shown here is derived from an EMBL/GenBank/DDBJ whole genome shotgun (WGS) entry which is preliminary data.</text>
</comment>
<dbReference type="Proteomes" id="UP001497382">
    <property type="component" value="Unassembled WGS sequence"/>
</dbReference>
<evidence type="ECO:0000313" key="4">
    <source>
        <dbReference type="Proteomes" id="UP001497382"/>
    </source>
</evidence>
<keyword evidence="1" id="KW-0175">Coiled coil</keyword>
<gene>
    <name evidence="3" type="ORF">LARSCL_LOCUS6038</name>
</gene>